<reference evidence="1" key="1">
    <citation type="journal article" date="2021" name="PeerJ">
        <title>Extensive microbial diversity within the chicken gut microbiome revealed by metagenomics and culture.</title>
        <authorList>
            <person name="Gilroy R."/>
            <person name="Ravi A."/>
            <person name="Getino M."/>
            <person name="Pursley I."/>
            <person name="Horton D.L."/>
            <person name="Alikhan N.F."/>
            <person name="Baker D."/>
            <person name="Gharbi K."/>
            <person name="Hall N."/>
            <person name="Watson M."/>
            <person name="Adriaenssens E.M."/>
            <person name="Foster-Nyarko E."/>
            <person name="Jarju S."/>
            <person name="Secka A."/>
            <person name="Antonio M."/>
            <person name="Oren A."/>
            <person name="Chaudhuri R.R."/>
            <person name="La Ragione R."/>
            <person name="Hildebrand F."/>
            <person name="Pallen M.J."/>
        </authorList>
    </citation>
    <scope>NUCLEOTIDE SEQUENCE</scope>
    <source>
        <strain evidence="1">ChiHjej9B8-1298</strain>
    </source>
</reference>
<proteinExistence type="predicted"/>
<dbReference type="EMBL" id="DXBX01000059">
    <property type="protein sequence ID" value="HIZ33381.1"/>
    <property type="molecule type" value="Genomic_DNA"/>
</dbReference>
<dbReference type="Proteomes" id="UP000824028">
    <property type="component" value="Unassembled WGS sequence"/>
</dbReference>
<comment type="caution">
    <text evidence="1">The sequence shown here is derived from an EMBL/GenBank/DDBJ whole genome shotgun (WGS) entry which is preliminary data.</text>
</comment>
<name>A0A9D2J1P6_9BACE</name>
<accession>A0A9D2J1P6</accession>
<organism evidence="1 2">
    <name type="scientific">Candidatus Bacteroides merdigallinarum</name>
    <dbReference type="NCBI Taxonomy" id="2838473"/>
    <lineage>
        <taxon>Bacteria</taxon>
        <taxon>Pseudomonadati</taxon>
        <taxon>Bacteroidota</taxon>
        <taxon>Bacteroidia</taxon>
        <taxon>Bacteroidales</taxon>
        <taxon>Bacteroidaceae</taxon>
        <taxon>Bacteroides</taxon>
    </lineage>
</organism>
<gene>
    <name evidence="1" type="ORF">H9814_07590</name>
</gene>
<evidence type="ECO:0000313" key="2">
    <source>
        <dbReference type="Proteomes" id="UP000824028"/>
    </source>
</evidence>
<protein>
    <submittedName>
        <fullName evidence="1">Uncharacterized protein</fullName>
    </submittedName>
</protein>
<sequence length="104" mass="11448">MNITLQIADSTYQRLIAGNTRLRGSIGLISPTEGNFNEHAKYSPQPGNKYIKLRHGSASVGTTQVRMSLRIKLDETNIVPAQAIEEESRLASNFVDNVFGGGWE</sequence>
<dbReference type="AlphaFoldDB" id="A0A9D2J1P6"/>
<evidence type="ECO:0000313" key="1">
    <source>
        <dbReference type="EMBL" id="HIZ33381.1"/>
    </source>
</evidence>
<reference evidence="1" key="2">
    <citation type="submission" date="2021-04" db="EMBL/GenBank/DDBJ databases">
        <authorList>
            <person name="Gilroy R."/>
        </authorList>
    </citation>
    <scope>NUCLEOTIDE SEQUENCE</scope>
    <source>
        <strain evidence="1">ChiHjej9B8-1298</strain>
    </source>
</reference>